<dbReference type="GO" id="GO:0008271">
    <property type="term" value="F:secondary active sulfate transmembrane transporter activity"/>
    <property type="evidence" value="ECO:0007669"/>
    <property type="project" value="InterPro"/>
</dbReference>
<feature type="transmembrane region" description="Helical" evidence="6">
    <location>
        <begin position="164"/>
        <end position="186"/>
    </location>
</feature>
<accession>A0A9W9N8N1</accession>
<feature type="transmembrane region" description="Helical" evidence="6">
    <location>
        <begin position="277"/>
        <end position="300"/>
    </location>
</feature>
<name>A0A9W9N8N1_9EURO</name>
<evidence type="ECO:0000256" key="5">
    <source>
        <dbReference type="SAM" id="MobiDB-lite"/>
    </source>
</evidence>
<dbReference type="EMBL" id="JAPQKR010000005">
    <property type="protein sequence ID" value="KAJ5215206.1"/>
    <property type="molecule type" value="Genomic_DNA"/>
</dbReference>
<keyword evidence="3 6" id="KW-1133">Transmembrane helix</keyword>
<dbReference type="Gene3D" id="3.30.750.24">
    <property type="entry name" value="STAS domain"/>
    <property type="match status" value="1"/>
</dbReference>
<feature type="transmembrane region" description="Helical" evidence="6">
    <location>
        <begin position="409"/>
        <end position="432"/>
    </location>
</feature>
<dbReference type="InterPro" id="IPR036513">
    <property type="entry name" value="STAS_dom_sf"/>
</dbReference>
<feature type="transmembrane region" description="Helical" evidence="6">
    <location>
        <begin position="108"/>
        <end position="127"/>
    </location>
</feature>
<evidence type="ECO:0000256" key="2">
    <source>
        <dbReference type="ARBA" id="ARBA00022692"/>
    </source>
</evidence>
<feature type="compositionally biased region" description="Polar residues" evidence="5">
    <location>
        <begin position="710"/>
        <end position="720"/>
    </location>
</feature>
<feature type="transmembrane region" description="Helical" evidence="6">
    <location>
        <begin position="133"/>
        <end position="152"/>
    </location>
</feature>
<feature type="region of interest" description="Disordered" evidence="5">
    <location>
        <begin position="583"/>
        <end position="605"/>
    </location>
</feature>
<dbReference type="NCBIfam" id="TIGR00815">
    <property type="entry name" value="sulP"/>
    <property type="match status" value="1"/>
</dbReference>
<feature type="compositionally biased region" description="Polar residues" evidence="5">
    <location>
        <begin position="686"/>
        <end position="696"/>
    </location>
</feature>
<comment type="caution">
    <text evidence="8">The sequence shown here is derived from an EMBL/GenBank/DDBJ whole genome shotgun (WGS) entry which is preliminary data.</text>
</comment>
<keyword evidence="9" id="KW-1185">Reference proteome</keyword>
<keyword evidence="2 6" id="KW-0812">Transmembrane</keyword>
<dbReference type="SUPFAM" id="SSF52091">
    <property type="entry name" value="SpoIIaa-like"/>
    <property type="match status" value="1"/>
</dbReference>
<comment type="subcellular location">
    <subcellularLocation>
        <location evidence="1">Membrane</location>
        <topology evidence="1">Multi-pass membrane protein</topology>
    </subcellularLocation>
</comment>
<reference evidence="8" key="2">
    <citation type="journal article" date="2023" name="IMA Fungus">
        <title>Comparative genomic study of the Penicillium genus elucidates a diverse pangenome and 15 lateral gene transfer events.</title>
        <authorList>
            <person name="Petersen C."/>
            <person name="Sorensen T."/>
            <person name="Nielsen M.R."/>
            <person name="Sondergaard T.E."/>
            <person name="Sorensen J.L."/>
            <person name="Fitzpatrick D.A."/>
            <person name="Frisvad J.C."/>
            <person name="Nielsen K.L."/>
        </authorList>
    </citation>
    <scope>NUCLEOTIDE SEQUENCE</scope>
    <source>
        <strain evidence="8">IBT 15544</strain>
    </source>
</reference>
<keyword evidence="4 6" id="KW-0472">Membrane</keyword>
<proteinExistence type="predicted"/>
<evidence type="ECO:0000256" key="3">
    <source>
        <dbReference type="ARBA" id="ARBA00022989"/>
    </source>
</evidence>
<dbReference type="InterPro" id="IPR001902">
    <property type="entry name" value="SLC26A/SulP_fam"/>
</dbReference>
<evidence type="ECO:0000313" key="9">
    <source>
        <dbReference type="Proteomes" id="UP001150904"/>
    </source>
</evidence>
<feature type="transmembrane region" description="Helical" evidence="6">
    <location>
        <begin position="56"/>
        <end position="73"/>
    </location>
</feature>
<dbReference type="CDD" id="cd07042">
    <property type="entry name" value="STAS_SulP_like_sulfate_transporter"/>
    <property type="match status" value="1"/>
</dbReference>
<dbReference type="InterPro" id="IPR011547">
    <property type="entry name" value="SLC26A/SulP_dom"/>
</dbReference>
<feature type="domain" description="STAS" evidence="7">
    <location>
        <begin position="543"/>
        <end position="668"/>
    </location>
</feature>
<evidence type="ECO:0000256" key="6">
    <source>
        <dbReference type="SAM" id="Phobius"/>
    </source>
</evidence>
<dbReference type="PROSITE" id="PS01130">
    <property type="entry name" value="SLC26A"/>
    <property type="match status" value="1"/>
</dbReference>
<reference evidence="8" key="1">
    <citation type="submission" date="2022-12" db="EMBL/GenBank/DDBJ databases">
        <authorList>
            <person name="Petersen C."/>
        </authorList>
    </citation>
    <scope>NUCLEOTIDE SEQUENCE</scope>
    <source>
        <strain evidence="8">IBT 15544</strain>
    </source>
</reference>
<organism evidence="8 9">
    <name type="scientific">Penicillium cinerascens</name>
    <dbReference type="NCBI Taxonomy" id="70096"/>
    <lineage>
        <taxon>Eukaryota</taxon>
        <taxon>Fungi</taxon>
        <taxon>Dikarya</taxon>
        <taxon>Ascomycota</taxon>
        <taxon>Pezizomycotina</taxon>
        <taxon>Eurotiomycetes</taxon>
        <taxon>Eurotiomycetidae</taxon>
        <taxon>Eurotiales</taxon>
        <taxon>Aspergillaceae</taxon>
        <taxon>Penicillium</taxon>
    </lineage>
</organism>
<dbReference type="RefSeq" id="XP_058311019.1">
    <property type="nucleotide sequence ID" value="XM_058448675.1"/>
</dbReference>
<feature type="compositionally biased region" description="Basic and acidic residues" evidence="5">
    <location>
        <begin position="585"/>
        <end position="604"/>
    </location>
</feature>
<feature type="transmembrane region" description="Helical" evidence="6">
    <location>
        <begin position="458"/>
        <end position="478"/>
    </location>
</feature>
<feature type="region of interest" description="Disordered" evidence="5">
    <location>
        <begin position="676"/>
        <end position="729"/>
    </location>
</feature>
<evidence type="ECO:0000256" key="1">
    <source>
        <dbReference type="ARBA" id="ARBA00004141"/>
    </source>
</evidence>
<gene>
    <name evidence="8" type="ORF">N7498_001613</name>
</gene>
<protein>
    <submittedName>
        <fullName evidence="8">Sulfate transporter</fullName>
    </submittedName>
</protein>
<dbReference type="PANTHER" id="PTHR11814">
    <property type="entry name" value="SULFATE TRANSPORTER"/>
    <property type="match status" value="1"/>
</dbReference>
<dbReference type="Proteomes" id="UP001150904">
    <property type="component" value="Unassembled WGS sequence"/>
</dbReference>
<dbReference type="InterPro" id="IPR002645">
    <property type="entry name" value="STAS_dom"/>
</dbReference>
<evidence type="ECO:0000313" key="8">
    <source>
        <dbReference type="EMBL" id="KAJ5215206.1"/>
    </source>
</evidence>
<dbReference type="AlphaFoldDB" id="A0A9W9N8N1"/>
<dbReference type="FunFam" id="3.30.750.24:FF:000024">
    <property type="entry name" value="Sulfate permease 2"/>
    <property type="match status" value="1"/>
</dbReference>
<feature type="transmembrane region" description="Helical" evidence="6">
    <location>
        <begin position="247"/>
        <end position="268"/>
    </location>
</feature>
<dbReference type="GeneID" id="83175976"/>
<evidence type="ECO:0000259" key="7">
    <source>
        <dbReference type="PROSITE" id="PS50801"/>
    </source>
</evidence>
<dbReference type="GO" id="GO:0016020">
    <property type="term" value="C:membrane"/>
    <property type="evidence" value="ECO:0007669"/>
    <property type="project" value="UniProtKB-SubCell"/>
</dbReference>
<dbReference type="PROSITE" id="PS50801">
    <property type="entry name" value="STAS"/>
    <property type="match status" value="1"/>
</dbReference>
<sequence>MAPLPTTRRKLKKAFGFEDSPPNALEEQVQSQPGACIYHERDPTVQEWLQNLWPSWRGVGLYFLSLFPFLNWIPCYNWQWLIGDLISGTTVGAVVIPQSMGYAKLADLPVQYGLYTSFMGVFVYWFFATSKDITIGPVAVMSTLVGTIIIEVQADHPEIHGVEIALAIAIICGAIVTFMGLARLGFVVDFIPLPSIVAFMTGSAVSICSGQVKHLLGEQADFNTRAAAYRVIIDTLKYLPTARGYDAAMGLTALALLYAIRTACNYAARKYPHRAKLFFFLSTLRTAFVLLFYTMISAAVNLHRRDNPAFTIVGHVPRGFQHAGAPKITGDLIKTFAPKLPACVIVLLIEHIAISKSFGRVNHYTIDPSQELIAIGVTNLLGPFVGAYPATGSFSRTAIKSKSGVRTPFAGVITAVIVLVALYALTAVFFYIPKSSLSGVIIHAVGDLITAPNTPYRFWIVSPLDFVIFAIGLLVTIFNSIPNGIYVTICLSIAVLLFRHAKARGHFLGYTTISHSGGPRELYFPLDHSHGSDTALVLQQPRPGVFVYRFDEGFNYPNANHYTDDLVKAIFRHTRSTRTNVYATRGDRPWNDPGPRRGQKEPDLSHLPPLHAIVLDFAAVNQVDVTCIQNLVDVRNQLDRYTAPSTVQWHFANVKSRWTKRALASVGFGYPQKLGPSPSIPVENIGNESSVGSSSPDDIETGTKRAQDESFYSEQKTSDPQIRGVQNGGLKSSRPFFHADLTSALCSIDAILDAGDEEKAAV</sequence>
<evidence type="ECO:0000256" key="4">
    <source>
        <dbReference type="ARBA" id="ARBA00023136"/>
    </source>
</evidence>
<dbReference type="OrthoDB" id="288203at2759"/>
<dbReference type="Pfam" id="PF00916">
    <property type="entry name" value="Sulfate_transp"/>
    <property type="match status" value="1"/>
</dbReference>
<dbReference type="InterPro" id="IPR018045">
    <property type="entry name" value="S04_transporter_CS"/>
</dbReference>